<comment type="caution">
    <text evidence="1">The sequence shown here is derived from an EMBL/GenBank/DDBJ whole genome shotgun (WGS) entry which is preliminary data.</text>
</comment>
<dbReference type="Gene3D" id="3.40.630.30">
    <property type="match status" value="1"/>
</dbReference>
<sequence length="394" mass="44561">MTLLTQCFCLTGVFSFVTIEIRKHLPGEAMEPFLSFPNQLYRGDAGWTPPLKTEIRKSLSPKHNPFFKHADVMFFTAWSGDRMVGRCSAQVCHEHLKKHDDRTGFFGCFDVVDSKEVATALLDAAKEWVASKGMTRLRGPFSLGVNEEIGVMIEGFDAPSMMLTPYHRPYLSGLLHSAGFEKVKEIISWRYQCGNLPARAQKAYDLTVKLPEVRIRRINKSRLDEEMAVVRSVFNDAWRDNWGYVPWTDAEFAKAVEEFRFILDPRLALIAEIDGEPVGIAICIPNLNEVIRDFDGRLGPVNLLKLLWRIKVRSPNSAKLPLMGMRKAVQKKRRYAGLATAMCVGISHGLDEMGIDWVELGWTLEDNHPVNAVITRMGAIPFKRHRIVEAAITG</sequence>
<evidence type="ECO:0000313" key="2">
    <source>
        <dbReference type="EMBL" id="GER00680.1"/>
    </source>
</evidence>
<keyword evidence="4" id="KW-1185">Reference proteome</keyword>
<gene>
    <name evidence="1" type="primary">yghO</name>
    <name evidence="1" type="ORF">JCM17844_17780</name>
    <name evidence="2" type="ORF">JCM17845_13030</name>
</gene>
<dbReference type="GO" id="GO:0003677">
    <property type="term" value="F:DNA binding"/>
    <property type="evidence" value="ECO:0007669"/>
    <property type="project" value="UniProtKB-KW"/>
</dbReference>
<accession>A0A5A7N011</accession>
<name>A0A5A7MQC1_9PROT</name>
<keyword evidence="1" id="KW-0238">DNA-binding</keyword>
<dbReference type="SUPFAM" id="SSF55729">
    <property type="entry name" value="Acyl-CoA N-acyltransferases (Nat)"/>
    <property type="match status" value="1"/>
</dbReference>
<organism evidence="1 3">
    <name type="scientific">Iodidimonas gelatinilytica</name>
    <dbReference type="NCBI Taxonomy" id="1236966"/>
    <lineage>
        <taxon>Bacteria</taxon>
        <taxon>Pseudomonadati</taxon>
        <taxon>Pseudomonadota</taxon>
        <taxon>Alphaproteobacteria</taxon>
        <taxon>Iodidimonadales</taxon>
        <taxon>Iodidimonadaceae</taxon>
        <taxon>Iodidimonas</taxon>
    </lineage>
</organism>
<dbReference type="Proteomes" id="UP000325187">
    <property type="component" value="Unassembled WGS sequence"/>
</dbReference>
<dbReference type="PANTHER" id="PTHR41368">
    <property type="entry name" value="PROTEIN YGHO"/>
    <property type="match status" value="1"/>
</dbReference>
<dbReference type="InterPro" id="IPR039968">
    <property type="entry name" value="BcerS-like"/>
</dbReference>
<accession>A0A5A7MQC1</accession>
<evidence type="ECO:0000313" key="3">
    <source>
        <dbReference type="Proteomes" id="UP000322084"/>
    </source>
</evidence>
<dbReference type="EMBL" id="BKCM01000005">
    <property type="protein sequence ID" value="GER00680.1"/>
    <property type="molecule type" value="Genomic_DNA"/>
</dbReference>
<evidence type="ECO:0000313" key="1">
    <source>
        <dbReference type="EMBL" id="GEQ98141.1"/>
    </source>
</evidence>
<evidence type="ECO:0000313" key="4">
    <source>
        <dbReference type="Proteomes" id="UP000325187"/>
    </source>
</evidence>
<dbReference type="EMBL" id="BKCL01000005">
    <property type="protein sequence ID" value="GEQ98141.1"/>
    <property type="molecule type" value="Genomic_DNA"/>
</dbReference>
<protein>
    <submittedName>
        <fullName evidence="1">DNA-binding protein</fullName>
    </submittedName>
</protein>
<dbReference type="PANTHER" id="PTHR41368:SF1">
    <property type="entry name" value="PROTEIN YGHO"/>
    <property type="match status" value="1"/>
</dbReference>
<dbReference type="AlphaFoldDB" id="A0A5A7MQC1"/>
<dbReference type="Proteomes" id="UP000322084">
    <property type="component" value="Unassembled WGS sequence"/>
</dbReference>
<dbReference type="InterPro" id="IPR016181">
    <property type="entry name" value="Acyl_CoA_acyltransferase"/>
</dbReference>
<reference evidence="3 4" key="1">
    <citation type="submission" date="2019-09" db="EMBL/GenBank/DDBJ databases">
        <title>NBRP : Genome information of microbial organism related human and environment.</title>
        <authorList>
            <person name="Hattori M."/>
            <person name="Oshima K."/>
            <person name="Inaba H."/>
            <person name="Suda W."/>
            <person name="Sakamoto M."/>
            <person name="Iino T."/>
            <person name="Kitahara M."/>
            <person name="Oshida Y."/>
            <person name="Iida T."/>
            <person name="Kudo T."/>
            <person name="Itoh T."/>
            <person name="Ohkuma M."/>
        </authorList>
    </citation>
    <scope>NUCLEOTIDE SEQUENCE [LARGE SCALE GENOMIC DNA]</scope>
    <source>
        <strain evidence="1 3">Hi-2</strain>
        <strain evidence="2 4">Mie-1</strain>
    </source>
</reference>
<proteinExistence type="predicted"/>